<dbReference type="OrthoDB" id="204666at2759"/>
<evidence type="ECO:0000313" key="3">
    <source>
        <dbReference type="Proteomes" id="UP001165082"/>
    </source>
</evidence>
<accession>A0A9W7DYR3</accession>
<feature type="region of interest" description="Disordered" evidence="1">
    <location>
        <begin position="1"/>
        <end position="61"/>
    </location>
</feature>
<dbReference type="Pfam" id="PF14777">
    <property type="entry name" value="BBIP10"/>
    <property type="match status" value="1"/>
</dbReference>
<keyword evidence="3" id="KW-1185">Reference proteome</keyword>
<name>A0A9W7DYR3_9STRA</name>
<dbReference type="InterPro" id="IPR028233">
    <property type="entry name" value="BBIP10"/>
</dbReference>
<dbReference type="GO" id="GO:0034464">
    <property type="term" value="C:BBSome"/>
    <property type="evidence" value="ECO:0007669"/>
    <property type="project" value="InterPro"/>
</dbReference>
<sequence length="127" mass="14156">MEDARREDARMEDARREDARREDGKDGDGRNQGSRDGRNQDRKEDRNGDRNEAISNISNDNAVVAVPVAVAVAAPPAPKIREVVKSAGLVFSEKGEHQFVLSKPKIMPIKSKVTEQREEQMKEAGED</sequence>
<comment type="caution">
    <text evidence="2">The sequence shown here is derived from an EMBL/GenBank/DDBJ whole genome shotgun (WGS) entry which is preliminary data.</text>
</comment>
<dbReference type="GO" id="GO:0060271">
    <property type="term" value="P:cilium assembly"/>
    <property type="evidence" value="ECO:0007669"/>
    <property type="project" value="InterPro"/>
</dbReference>
<gene>
    <name evidence="2" type="ORF">TrRE_jg3277</name>
</gene>
<dbReference type="EMBL" id="BRXZ01000978">
    <property type="protein sequence ID" value="GMH59000.1"/>
    <property type="molecule type" value="Genomic_DNA"/>
</dbReference>
<reference evidence="2" key="1">
    <citation type="submission" date="2022-07" db="EMBL/GenBank/DDBJ databases">
        <title>Genome analysis of Parmales, a sister group of diatoms, reveals the evolutionary specialization of diatoms from phago-mixotrophs to photoautotrophs.</title>
        <authorList>
            <person name="Ban H."/>
            <person name="Sato S."/>
            <person name="Yoshikawa S."/>
            <person name="Kazumasa Y."/>
            <person name="Nakamura Y."/>
            <person name="Ichinomiya M."/>
            <person name="Saitoh K."/>
            <person name="Sato N."/>
            <person name="Blanc-Mathieu R."/>
            <person name="Endo H."/>
            <person name="Kuwata A."/>
            <person name="Ogata H."/>
        </authorList>
    </citation>
    <scope>NUCLEOTIDE SEQUENCE</scope>
</reference>
<dbReference type="Proteomes" id="UP001165082">
    <property type="component" value="Unassembled WGS sequence"/>
</dbReference>
<evidence type="ECO:0000256" key="1">
    <source>
        <dbReference type="SAM" id="MobiDB-lite"/>
    </source>
</evidence>
<evidence type="ECO:0000313" key="2">
    <source>
        <dbReference type="EMBL" id="GMH59000.1"/>
    </source>
</evidence>
<organism evidence="2 3">
    <name type="scientific">Triparma retinervis</name>
    <dbReference type="NCBI Taxonomy" id="2557542"/>
    <lineage>
        <taxon>Eukaryota</taxon>
        <taxon>Sar</taxon>
        <taxon>Stramenopiles</taxon>
        <taxon>Ochrophyta</taxon>
        <taxon>Bolidophyceae</taxon>
        <taxon>Parmales</taxon>
        <taxon>Triparmaceae</taxon>
        <taxon>Triparma</taxon>
    </lineage>
</organism>
<feature type="compositionally biased region" description="Basic and acidic residues" evidence="1">
    <location>
        <begin position="1"/>
        <end position="52"/>
    </location>
</feature>
<protein>
    <submittedName>
        <fullName evidence="2">Uncharacterized protein</fullName>
    </submittedName>
</protein>
<dbReference type="AlphaFoldDB" id="A0A9W7DYR3"/>
<proteinExistence type="predicted"/>